<evidence type="ECO:0008006" key="3">
    <source>
        <dbReference type="Google" id="ProtNLM"/>
    </source>
</evidence>
<proteinExistence type="predicted"/>
<name>A0A222G5K9_9GAMM</name>
<dbReference type="EMBL" id="CP020465">
    <property type="protein sequence ID" value="ASP47185.1"/>
    <property type="molecule type" value="Genomic_DNA"/>
</dbReference>
<evidence type="ECO:0000313" key="1">
    <source>
        <dbReference type="EMBL" id="ASP47185.1"/>
    </source>
</evidence>
<dbReference type="RefSeq" id="WP_081149700.1">
    <property type="nucleotide sequence ID" value="NZ_CP020465.1"/>
</dbReference>
<reference evidence="1 2" key="1">
    <citation type="submission" date="2017-08" db="EMBL/GenBank/DDBJ databases">
        <title>Complete genome of Colwellia sp. NB097-1, a psychrophile bacterium ioslated from Bering Sea.</title>
        <authorList>
            <person name="Chen X."/>
        </authorList>
    </citation>
    <scope>NUCLEOTIDE SEQUENCE [LARGE SCALE GENOMIC DNA]</scope>
    <source>
        <strain evidence="1 2">NB097-1</strain>
    </source>
</reference>
<dbReference type="Proteomes" id="UP000202259">
    <property type="component" value="Chromosome"/>
</dbReference>
<keyword evidence="2" id="KW-1185">Reference proteome</keyword>
<organism evidence="1 2">
    <name type="scientific">Cognaticolwellia beringensis</name>
    <dbReference type="NCBI Taxonomy" id="1967665"/>
    <lineage>
        <taxon>Bacteria</taxon>
        <taxon>Pseudomonadati</taxon>
        <taxon>Pseudomonadota</taxon>
        <taxon>Gammaproteobacteria</taxon>
        <taxon>Alteromonadales</taxon>
        <taxon>Colwelliaceae</taxon>
        <taxon>Cognaticolwellia</taxon>
    </lineage>
</organism>
<evidence type="ECO:0000313" key="2">
    <source>
        <dbReference type="Proteomes" id="UP000202259"/>
    </source>
</evidence>
<dbReference type="KEGG" id="cber:B5D82_05050"/>
<sequence length="207" mass="23046">MNITEKLTQPMLLILLLPLLAIILVACSPQDTNTNIAGDITPRTAQCIAQQSQCQFDIAGGQVHVLFDVEKIVAEQSFNMVLNYQGNETLKNISGYLEGVDMFMGKIPLFIEPQISERLIDDSAKADLKASANDISQSQLDITQGITQGVKQDVNHVVNHLVSQVFQAEVLVGSCSVEHMTWRIWLTFTTNKNKTFTKMFTVPSYRI</sequence>
<dbReference type="OrthoDB" id="6238758at2"/>
<dbReference type="AlphaFoldDB" id="A0A222G5K9"/>
<protein>
    <recommendedName>
        <fullName evidence="3">Lipoprotein</fullName>
    </recommendedName>
</protein>
<dbReference type="PROSITE" id="PS51257">
    <property type="entry name" value="PROKAR_LIPOPROTEIN"/>
    <property type="match status" value="1"/>
</dbReference>
<gene>
    <name evidence="1" type="ORF">B5D82_05050</name>
</gene>
<accession>A0A222G5K9</accession>